<evidence type="ECO:0000313" key="4">
    <source>
        <dbReference type="EMBL" id="MFD2207930.1"/>
    </source>
</evidence>
<organism evidence="4 5">
    <name type="scientific">Kiloniella antarctica</name>
    <dbReference type="NCBI Taxonomy" id="1550907"/>
    <lineage>
        <taxon>Bacteria</taxon>
        <taxon>Pseudomonadati</taxon>
        <taxon>Pseudomonadota</taxon>
        <taxon>Alphaproteobacteria</taxon>
        <taxon>Rhodospirillales</taxon>
        <taxon>Kiloniellaceae</taxon>
        <taxon>Kiloniella</taxon>
    </lineage>
</organism>
<keyword evidence="2" id="KW-1005">Bacterial flagellum biogenesis</keyword>
<keyword evidence="5" id="KW-1185">Reference proteome</keyword>
<keyword evidence="1" id="KW-0963">Cytoplasm</keyword>
<dbReference type="InterPro" id="IPR003775">
    <property type="entry name" value="Flagellar_assembly_factor_FliW"/>
</dbReference>
<evidence type="ECO:0000313" key="5">
    <source>
        <dbReference type="Proteomes" id="UP001597294"/>
    </source>
</evidence>
<keyword evidence="3" id="KW-0810">Translation regulation</keyword>
<protein>
    <submittedName>
        <fullName evidence="4">Flagellar assembly protein FliW</fullName>
    </submittedName>
</protein>
<gene>
    <name evidence="4" type="primary">fliW</name>
    <name evidence="4" type="ORF">ACFSKO_20125</name>
</gene>
<evidence type="ECO:0000256" key="2">
    <source>
        <dbReference type="ARBA" id="ARBA00022795"/>
    </source>
</evidence>
<dbReference type="EMBL" id="JBHUII010000013">
    <property type="protein sequence ID" value="MFD2207930.1"/>
    <property type="molecule type" value="Genomic_DNA"/>
</dbReference>
<proteinExistence type="predicted"/>
<accession>A0ABW5BR59</accession>
<keyword evidence="4" id="KW-0966">Cell projection</keyword>
<name>A0ABW5BR59_9PROT</name>
<dbReference type="PANTHER" id="PTHR39190">
    <property type="entry name" value="FLAGELLAR ASSEMBLY FACTOR FLIW"/>
    <property type="match status" value="1"/>
</dbReference>
<sequence>MLNLEPNFKSLDFAGITMPKTEEVTNNIITLKTRFGVMEIDRDKTIKMPQGMVGFSGHKEFGLTVSPIPVLDGFMLLQSVDEAELTFILKPYDLSSGLISDENLASVIQQLSISPENLGVMLVTTLRRMPGEIKKSVNLRAPLFVDTEKRQAWQYIFNTEDYSVRHEID</sequence>
<dbReference type="Proteomes" id="UP001597294">
    <property type="component" value="Unassembled WGS sequence"/>
</dbReference>
<reference evidence="5" key="1">
    <citation type="journal article" date="2019" name="Int. J. Syst. Evol. Microbiol.">
        <title>The Global Catalogue of Microorganisms (GCM) 10K type strain sequencing project: providing services to taxonomists for standard genome sequencing and annotation.</title>
        <authorList>
            <consortium name="The Broad Institute Genomics Platform"/>
            <consortium name="The Broad Institute Genome Sequencing Center for Infectious Disease"/>
            <person name="Wu L."/>
            <person name="Ma J."/>
        </authorList>
    </citation>
    <scope>NUCLEOTIDE SEQUENCE [LARGE SCALE GENOMIC DNA]</scope>
    <source>
        <strain evidence="5">CGMCC 4.7192</strain>
    </source>
</reference>
<evidence type="ECO:0000256" key="3">
    <source>
        <dbReference type="ARBA" id="ARBA00022845"/>
    </source>
</evidence>
<dbReference type="PANTHER" id="PTHR39190:SF1">
    <property type="entry name" value="FLAGELLAR ASSEMBLY FACTOR FLIW"/>
    <property type="match status" value="1"/>
</dbReference>
<dbReference type="SUPFAM" id="SSF141457">
    <property type="entry name" value="BH3618-like"/>
    <property type="match status" value="1"/>
</dbReference>
<comment type="caution">
    <text evidence="4">The sequence shown here is derived from an EMBL/GenBank/DDBJ whole genome shotgun (WGS) entry which is preliminary data.</text>
</comment>
<dbReference type="InterPro" id="IPR024046">
    <property type="entry name" value="Flagellar_assmbl_FliW_dom_sf"/>
</dbReference>
<keyword evidence="4" id="KW-0282">Flagellum</keyword>
<evidence type="ECO:0000256" key="1">
    <source>
        <dbReference type="ARBA" id="ARBA00022490"/>
    </source>
</evidence>
<dbReference type="RefSeq" id="WP_380255057.1">
    <property type="nucleotide sequence ID" value="NZ_JBHUII010000013.1"/>
</dbReference>
<keyword evidence="4" id="KW-0969">Cilium</keyword>
<dbReference type="Gene3D" id="2.30.290.10">
    <property type="entry name" value="BH3618-like"/>
    <property type="match status" value="1"/>
</dbReference>
<dbReference type="Pfam" id="PF02623">
    <property type="entry name" value="FliW"/>
    <property type="match status" value="1"/>
</dbReference>